<evidence type="ECO:0000256" key="1">
    <source>
        <dbReference type="ARBA" id="ARBA00004141"/>
    </source>
</evidence>
<evidence type="ECO:0000313" key="6">
    <source>
        <dbReference type="EMBL" id="KAF9620864.1"/>
    </source>
</evidence>
<feature type="transmembrane region" description="Helical" evidence="4">
    <location>
        <begin position="20"/>
        <end position="39"/>
    </location>
</feature>
<comment type="caution">
    <text evidence="6">The sequence shown here is derived from an EMBL/GenBank/DDBJ whole genome shotgun (WGS) entry which is preliminary data.</text>
</comment>
<keyword evidence="4" id="KW-0812">Transmembrane</keyword>
<evidence type="ECO:0000256" key="4">
    <source>
        <dbReference type="SAM" id="Phobius"/>
    </source>
</evidence>
<dbReference type="EMBL" id="JADFTS010000002">
    <property type="protein sequence ID" value="KAF9620864.1"/>
    <property type="molecule type" value="Genomic_DNA"/>
</dbReference>
<evidence type="ECO:0000259" key="5">
    <source>
        <dbReference type="Pfam" id="PF16212"/>
    </source>
</evidence>
<evidence type="ECO:0000256" key="3">
    <source>
        <dbReference type="ARBA" id="ARBA00022842"/>
    </source>
</evidence>
<dbReference type="Pfam" id="PF16212">
    <property type="entry name" value="PhoLip_ATPase_C"/>
    <property type="match status" value="1"/>
</dbReference>
<keyword evidence="3" id="KW-0460">Magnesium</keyword>
<dbReference type="Proteomes" id="UP000631114">
    <property type="component" value="Unassembled WGS sequence"/>
</dbReference>
<dbReference type="PANTHER" id="PTHR24092:SF91">
    <property type="entry name" value="PHOSPHOLIPID-TRANSPORTING ATPASE 1"/>
    <property type="match status" value="1"/>
</dbReference>
<proteinExistence type="predicted"/>
<organism evidence="6 7">
    <name type="scientific">Coptis chinensis</name>
    <dbReference type="NCBI Taxonomy" id="261450"/>
    <lineage>
        <taxon>Eukaryota</taxon>
        <taxon>Viridiplantae</taxon>
        <taxon>Streptophyta</taxon>
        <taxon>Embryophyta</taxon>
        <taxon>Tracheophyta</taxon>
        <taxon>Spermatophyta</taxon>
        <taxon>Magnoliopsida</taxon>
        <taxon>Ranunculales</taxon>
        <taxon>Ranunculaceae</taxon>
        <taxon>Coptidoideae</taxon>
        <taxon>Coptis</taxon>
    </lineage>
</organism>
<protein>
    <recommendedName>
        <fullName evidence="5">P-type ATPase C-terminal domain-containing protein</fullName>
    </recommendedName>
</protein>
<evidence type="ECO:0000256" key="2">
    <source>
        <dbReference type="ARBA" id="ARBA00022723"/>
    </source>
</evidence>
<dbReference type="GO" id="GO:0046872">
    <property type="term" value="F:metal ion binding"/>
    <property type="evidence" value="ECO:0007669"/>
    <property type="project" value="UniProtKB-KW"/>
</dbReference>
<dbReference type="GO" id="GO:0045332">
    <property type="term" value="P:phospholipid translocation"/>
    <property type="evidence" value="ECO:0007669"/>
    <property type="project" value="TreeGrafter"/>
</dbReference>
<dbReference type="OrthoDB" id="1664162at2759"/>
<keyword evidence="4" id="KW-0472">Membrane</keyword>
<sequence>MVVFFIPLFAYRHSDVDTSSLGDLWTLAIVILVNIHLAIDVKRWTWITHSSIWGSIIATCICMIIIDNMPLGYLPHSEDEIVLAVHTYDFSCGIASSVYCKGF</sequence>
<gene>
    <name evidence="6" type="ORF">IFM89_015105</name>
</gene>
<evidence type="ECO:0000313" key="7">
    <source>
        <dbReference type="Proteomes" id="UP000631114"/>
    </source>
</evidence>
<reference evidence="6 7" key="1">
    <citation type="submission" date="2020-10" db="EMBL/GenBank/DDBJ databases">
        <title>The Coptis chinensis genome and diversification of protoberbering-type alkaloids.</title>
        <authorList>
            <person name="Wang B."/>
            <person name="Shu S."/>
            <person name="Song C."/>
            <person name="Liu Y."/>
        </authorList>
    </citation>
    <scope>NUCLEOTIDE SEQUENCE [LARGE SCALE GENOMIC DNA]</scope>
    <source>
        <strain evidence="6">HL-2020</strain>
        <tissue evidence="6">Leaf</tissue>
    </source>
</reference>
<feature type="domain" description="P-type ATPase C-terminal" evidence="5">
    <location>
        <begin position="1"/>
        <end position="73"/>
    </location>
</feature>
<feature type="transmembrane region" description="Helical" evidence="4">
    <location>
        <begin position="46"/>
        <end position="66"/>
    </location>
</feature>
<keyword evidence="7" id="KW-1185">Reference proteome</keyword>
<accession>A0A835IP94</accession>
<dbReference type="GO" id="GO:0005886">
    <property type="term" value="C:plasma membrane"/>
    <property type="evidence" value="ECO:0007669"/>
    <property type="project" value="TreeGrafter"/>
</dbReference>
<keyword evidence="2" id="KW-0479">Metal-binding</keyword>
<dbReference type="GO" id="GO:0140326">
    <property type="term" value="F:ATPase-coupled intramembrane lipid transporter activity"/>
    <property type="evidence" value="ECO:0007669"/>
    <property type="project" value="TreeGrafter"/>
</dbReference>
<name>A0A835IP94_9MAGN</name>
<keyword evidence="4" id="KW-1133">Transmembrane helix</keyword>
<comment type="subcellular location">
    <subcellularLocation>
        <location evidence="1">Membrane</location>
        <topology evidence="1">Multi-pass membrane protein</topology>
    </subcellularLocation>
</comment>
<dbReference type="PANTHER" id="PTHR24092">
    <property type="entry name" value="PROBABLE PHOSPHOLIPID-TRANSPORTING ATPASE"/>
    <property type="match status" value="1"/>
</dbReference>
<dbReference type="InterPro" id="IPR032630">
    <property type="entry name" value="P_typ_ATPase_c"/>
</dbReference>
<dbReference type="AlphaFoldDB" id="A0A835IP94"/>